<dbReference type="Proteomes" id="UP001174694">
    <property type="component" value="Unassembled WGS sequence"/>
</dbReference>
<dbReference type="InterPro" id="IPR053013">
    <property type="entry name" value="LAT"/>
</dbReference>
<keyword evidence="4" id="KW-1185">Reference proteome</keyword>
<dbReference type="InterPro" id="IPR055100">
    <property type="entry name" value="GNAT_LYC1-like"/>
</dbReference>
<dbReference type="InterPro" id="IPR000182">
    <property type="entry name" value="GNAT_dom"/>
</dbReference>
<dbReference type="GO" id="GO:0016747">
    <property type="term" value="F:acyltransferase activity, transferring groups other than amino-acyl groups"/>
    <property type="evidence" value="ECO:0007669"/>
    <property type="project" value="InterPro"/>
</dbReference>
<dbReference type="InterPro" id="IPR016181">
    <property type="entry name" value="Acyl_CoA_acyltransferase"/>
</dbReference>
<dbReference type="Pfam" id="PF22998">
    <property type="entry name" value="GNAT_LYC1-like"/>
    <property type="match status" value="1"/>
</dbReference>
<protein>
    <submittedName>
        <fullName evidence="3">GNAT family</fullName>
    </submittedName>
</protein>
<gene>
    <name evidence="3" type="ORF">NKR23_g1722</name>
</gene>
<dbReference type="PANTHER" id="PTHR34815">
    <property type="entry name" value="LYSINE ACETYLTRANSFERASE"/>
    <property type="match status" value="1"/>
</dbReference>
<evidence type="ECO:0000259" key="2">
    <source>
        <dbReference type="Pfam" id="PF22998"/>
    </source>
</evidence>
<reference evidence="3" key="1">
    <citation type="submission" date="2022-07" db="EMBL/GenBank/DDBJ databases">
        <title>Fungi with potential for degradation of polypropylene.</title>
        <authorList>
            <person name="Gostincar C."/>
        </authorList>
    </citation>
    <scope>NUCLEOTIDE SEQUENCE</scope>
    <source>
        <strain evidence="3">EXF-13308</strain>
    </source>
</reference>
<feature type="domain" description="N-acetyltransferase" evidence="1">
    <location>
        <begin position="59"/>
        <end position="140"/>
    </location>
</feature>
<dbReference type="SUPFAM" id="SSF55729">
    <property type="entry name" value="Acyl-CoA N-acyltransferases (Nat)"/>
    <property type="match status" value="1"/>
</dbReference>
<proteinExistence type="predicted"/>
<organism evidence="3 4">
    <name type="scientific">Pleurostoma richardsiae</name>
    <dbReference type="NCBI Taxonomy" id="41990"/>
    <lineage>
        <taxon>Eukaryota</taxon>
        <taxon>Fungi</taxon>
        <taxon>Dikarya</taxon>
        <taxon>Ascomycota</taxon>
        <taxon>Pezizomycotina</taxon>
        <taxon>Sordariomycetes</taxon>
        <taxon>Sordariomycetidae</taxon>
        <taxon>Calosphaeriales</taxon>
        <taxon>Pleurostomataceae</taxon>
        <taxon>Pleurostoma</taxon>
    </lineage>
</organism>
<evidence type="ECO:0000259" key="1">
    <source>
        <dbReference type="Pfam" id="PF00583"/>
    </source>
</evidence>
<comment type="caution">
    <text evidence="3">The sequence shown here is derived from an EMBL/GenBank/DDBJ whole genome shotgun (WGS) entry which is preliminary data.</text>
</comment>
<evidence type="ECO:0000313" key="4">
    <source>
        <dbReference type="Proteomes" id="UP001174694"/>
    </source>
</evidence>
<evidence type="ECO:0000313" key="3">
    <source>
        <dbReference type="EMBL" id="KAJ9155278.1"/>
    </source>
</evidence>
<dbReference type="Gene3D" id="3.40.630.30">
    <property type="match status" value="1"/>
</dbReference>
<dbReference type="PANTHER" id="PTHR34815:SF4">
    <property type="entry name" value="N-ACETYLTRANSFERASE DOMAIN-CONTAINING PROTEIN"/>
    <property type="match status" value="1"/>
</dbReference>
<sequence>MADVTYMGITPNDVVLSEATPKLQRLAWELNGIAWAKPIEVQDYVARETYLSQQELTRDGRCRYWILHHKHDPTHIVASCESTRKTVLVAGGGRGFREEQGYAVASVYTNPKYRRLGMAGFMLRKLQEHMDRDSACSVLYSDIGKVYYSQLGWAVFPSEQATLHLLAGDQFVSAQPEATRYLAKQELQPLCERDVAAMKAKFQALVGDAKTHVAFAPTFAQIAWQLAREEFMARVLWKKEVERRGAVTADGKSWICWDHDWREKKLKVMRVVTSDPPSPEQKLLDIVALLSAALAEASQWGLQKVVVWNPDGDMTRGIKGVGNFHEDQVKIIFDERADTSIPSFRWRGGESVEGTVWEDNEYYCWC</sequence>
<name>A0AA38RR77_9PEZI</name>
<dbReference type="Pfam" id="PF00583">
    <property type="entry name" value="Acetyltransf_1"/>
    <property type="match status" value="1"/>
</dbReference>
<accession>A0AA38RR77</accession>
<dbReference type="AlphaFoldDB" id="A0AA38RR77"/>
<feature type="domain" description="LYC1 C-terminal" evidence="2">
    <location>
        <begin position="173"/>
        <end position="366"/>
    </location>
</feature>
<dbReference type="EMBL" id="JANBVO010000003">
    <property type="protein sequence ID" value="KAJ9155278.1"/>
    <property type="molecule type" value="Genomic_DNA"/>
</dbReference>